<dbReference type="AlphaFoldDB" id="A0A643ATS1"/>
<gene>
    <name evidence="2" type="ORF">E2I00_008042</name>
</gene>
<feature type="non-terminal residue" evidence="2">
    <location>
        <position position="1"/>
    </location>
</feature>
<dbReference type="OrthoDB" id="9684161at2759"/>
<organism evidence="2 3">
    <name type="scientific">Balaenoptera physalus</name>
    <name type="common">Fin whale</name>
    <name type="synonym">Balaena physalus</name>
    <dbReference type="NCBI Taxonomy" id="9770"/>
    <lineage>
        <taxon>Eukaryota</taxon>
        <taxon>Metazoa</taxon>
        <taxon>Chordata</taxon>
        <taxon>Craniata</taxon>
        <taxon>Vertebrata</taxon>
        <taxon>Euteleostomi</taxon>
        <taxon>Mammalia</taxon>
        <taxon>Eutheria</taxon>
        <taxon>Laurasiatheria</taxon>
        <taxon>Artiodactyla</taxon>
        <taxon>Whippomorpha</taxon>
        <taxon>Cetacea</taxon>
        <taxon>Mysticeti</taxon>
        <taxon>Balaenopteridae</taxon>
        <taxon>Balaenoptera</taxon>
    </lineage>
</organism>
<feature type="non-terminal residue" evidence="2">
    <location>
        <position position="90"/>
    </location>
</feature>
<proteinExistence type="predicted"/>
<dbReference type="SUPFAM" id="SSF54452">
    <property type="entry name" value="MHC antigen-recognition domain"/>
    <property type="match status" value="1"/>
</dbReference>
<keyword evidence="1" id="KW-0325">Glycoprotein</keyword>
<dbReference type="EMBL" id="SGJD01033345">
    <property type="protein sequence ID" value="KAB0368466.1"/>
    <property type="molecule type" value="Genomic_DNA"/>
</dbReference>
<sequence>EMVGCEIQEDNHAWGFRFLYYDGELLLSCHPETNGCKVPQSLARNLAMEMEKSWDTDGFQSKYYRAHVQGELCGRLRGYLESWTGFRERT</sequence>
<dbReference type="InterPro" id="IPR037055">
    <property type="entry name" value="MHC_I-like_Ag-recog_sf"/>
</dbReference>
<evidence type="ECO:0000256" key="1">
    <source>
        <dbReference type="ARBA" id="ARBA00023180"/>
    </source>
</evidence>
<evidence type="ECO:0000313" key="2">
    <source>
        <dbReference type="EMBL" id="KAB0368466.1"/>
    </source>
</evidence>
<name>A0A643ATS1_BALPH</name>
<accession>A0A643ATS1</accession>
<dbReference type="InterPro" id="IPR011162">
    <property type="entry name" value="MHC_I/II-like_Ag-recog"/>
</dbReference>
<reference evidence="2 3" key="1">
    <citation type="journal article" date="2019" name="PLoS ONE">
        <title>Genomic analyses reveal an absence of contemporary introgressive admixture between fin whales and blue whales, despite known hybrids.</title>
        <authorList>
            <person name="Westbury M.V."/>
            <person name="Petersen B."/>
            <person name="Lorenzen E.D."/>
        </authorList>
    </citation>
    <scope>NUCLEOTIDE SEQUENCE [LARGE SCALE GENOMIC DNA]</scope>
    <source>
        <strain evidence="2">FinWhale-01</strain>
    </source>
</reference>
<dbReference type="Gene3D" id="3.30.500.10">
    <property type="entry name" value="MHC class I-like antigen recognition-like"/>
    <property type="match status" value="1"/>
</dbReference>
<protein>
    <recommendedName>
        <fullName evidence="4">MHC class I-like antigen recognition-like domain-containing protein</fullName>
    </recommendedName>
</protein>
<comment type="caution">
    <text evidence="2">The sequence shown here is derived from an EMBL/GenBank/DDBJ whole genome shotgun (WGS) entry which is preliminary data.</text>
</comment>
<dbReference type="Proteomes" id="UP000437017">
    <property type="component" value="Unassembled WGS sequence"/>
</dbReference>
<keyword evidence="3" id="KW-1185">Reference proteome</keyword>
<evidence type="ECO:0008006" key="4">
    <source>
        <dbReference type="Google" id="ProtNLM"/>
    </source>
</evidence>
<evidence type="ECO:0000313" key="3">
    <source>
        <dbReference type="Proteomes" id="UP000437017"/>
    </source>
</evidence>